<evidence type="ECO:0000313" key="4">
    <source>
        <dbReference type="Proteomes" id="UP000326354"/>
    </source>
</evidence>
<feature type="transmembrane region" description="Helical" evidence="2">
    <location>
        <begin position="6"/>
        <end position="28"/>
    </location>
</feature>
<keyword evidence="4" id="KW-1185">Reference proteome</keyword>
<reference evidence="3 4" key="1">
    <citation type="submission" date="2019-08" db="EMBL/GenBank/DDBJ databases">
        <title>Complete genome sequence of Candidatus Uab amorphum.</title>
        <authorList>
            <person name="Shiratori T."/>
            <person name="Suzuki S."/>
            <person name="Kakizawa Y."/>
            <person name="Ishida K."/>
        </authorList>
    </citation>
    <scope>NUCLEOTIDE SEQUENCE [LARGE SCALE GENOMIC DNA]</scope>
    <source>
        <strain evidence="3 4">SRT547</strain>
    </source>
</reference>
<protein>
    <submittedName>
        <fullName evidence="3">Uncharacterized protein</fullName>
    </submittedName>
</protein>
<organism evidence="3 4">
    <name type="scientific">Uabimicrobium amorphum</name>
    <dbReference type="NCBI Taxonomy" id="2596890"/>
    <lineage>
        <taxon>Bacteria</taxon>
        <taxon>Pseudomonadati</taxon>
        <taxon>Planctomycetota</taxon>
        <taxon>Candidatus Uabimicrobiia</taxon>
        <taxon>Candidatus Uabimicrobiales</taxon>
        <taxon>Candidatus Uabimicrobiaceae</taxon>
        <taxon>Candidatus Uabimicrobium</taxon>
    </lineage>
</organism>
<dbReference type="Proteomes" id="UP000326354">
    <property type="component" value="Chromosome"/>
</dbReference>
<gene>
    <name evidence="3" type="ORF">UABAM_00551</name>
</gene>
<accession>A0A5S9F1A5</accession>
<feature type="compositionally biased region" description="Basic and acidic residues" evidence="1">
    <location>
        <begin position="201"/>
        <end position="224"/>
    </location>
</feature>
<proteinExistence type="predicted"/>
<evidence type="ECO:0000256" key="2">
    <source>
        <dbReference type="SAM" id="Phobius"/>
    </source>
</evidence>
<keyword evidence="2" id="KW-0472">Membrane</keyword>
<keyword evidence="2" id="KW-0812">Transmembrane</keyword>
<name>A0A5S9F1A5_UABAM</name>
<dbReference type="RefSeq" id="WP_151966460.1">
    <property type="nucleotide sequence ID" value="NZ_AP019860.1"/>
</dbReference>
<dbReference type="AlphaFoldDB" id="A0A5S9F1A5"/>
<dbReference type="EMBL" id="AP019860">
    <property type="protein sequence ID" value="BBM82208.1"/>
    <property type="molecule type" value="Genomic_DNA"/>
</dbReference>
<sequence length="233" mass="27384">MLDEIIHYFAIWNIIEPCIFIFVIFIFFRDPIRRWNFFGYRPTAVTGIFDPKLEKVIFSKVNGFWSFNQGGIYEDNMYTTVADILNREVGLPQTRFKLIYFTSLGKVRLHNKRLLTRARISAFSIRSKLRGKGYMGCYIRCNLEGIESVIKKGAGIEEVRVVSFAEAKKLTDERCDHEEHQEKKRNMIIAMIEEMEGFARDEKKWRETQSIEEKSEEKASKEAQPENNEENGE</sequence>
<dbReference type="KEGG" id="uam:UABAM_00551"/>
<feature type="region of interest" description="Disordered" evidence="1">
    <location>
        <begin position="201"/>
        <end position="233"/>
    </location>
</feature>
<evidence type="ECO:0000256" key="1">
    <source>
        <dbReference type="SAM" id="MobiDB-lite"/>
    </source>
</evidence>
<keyword evidence="2" id="KW-1133">Transmembrane helix</keyword>
<evidence type="ECO:0000313" key="3">
    <source>
        <dbReference type="EMBL" id="BBM82208.1"/>
    </source>
</evidence>